<accession>A0A087SMD3</accession>
<dbReference type="RefSeq" id="XP_011399835.1">
    <property type="nucleotide sequence ID" value="XM_011401533.1"/>
</dbReference>
<keyword evidence="2" id="KW-1185">Reference proteome</keyword>
<dbReference type="AlphaFoldDB" id="A0A087SMD3"/>
<dbReference type="KEGG" id="apro:F751_4948"/>
<dbReference type="GeneID" id="23616339"/>
<evidence type="ECO:0000313" key="1">
    <source>
        <dbReference type="EMBL" id="KFM26887.1"/>
    </source>
</evidence>
<gene>
    <name evidence="1" type="ORF">F751_4948</name>
</gene>
<organism evidence="1 2">
    <name type="scientific">Auxenochlorella protothecoides</name>
    <name type="common">Green microalga</name>
    <name type="synonym">Chlorella protothecoides</name>
    <dbReference type="NCBI Taxonomy" id="3075"/>
    <lineage>
        <taxon>Eukaryota</taxon>
        <taxon>Viridiplantae</taxon>
        <taxon>Chlorophyta</taxon>
        <taxon>core chlorophytes</taxon>
        <taxon>Trebouxiophyceae</taxon>
        <taxon>Chlorellales</taxon>
        <taxon>Chlorellaceae</taxon>
        <taxon>Auxenochlorella</taxon>
    </lineage>
</organism>
<evidence type="ECO:0000313" key="2">
    <source>
        <dbReference type="Proteomes" id="UP000028924"/>
    </source>
</evidence>
<proteinExistence type="predicted"/>
<reference evidence="1 2" key="1">
    <citation type="journal article" date="2014" name="BMC Genomics">
        <title>Oil accumulation mechanisms of the oleaginous microalga Chlorella protothecoides revealed through its genome, transcriptomes, and proteomes.</title>
        <authorList>
            <person name="Gao C."/>
            <person name="Wang Y."/>
            <person name="Shen Y."/>
            <person name="Yan D."/>
            <person name="He X."/>
            <person name="Dai J."/>
            <person name="Wu Q."/>
        </authorList>
    </citation>
    <scope>NUCLEOTIDE SEQUENCE [LARGE SCALE GENOMIC DNA]</scope>
    <source>
        <strain evidence="1 2">0710</strain>
    </source>
</reference>
<dbReference type="Proteomes" id="UP000028924">
    <property type="component" value="Unassembled WGS sequence"/>
</dbReference>
<dbReference type="EMBL" id="KL662137">
    <property type="protein sequence ID" value="KFM26887.1"/>
    <property type="molecule type" value="Genomic_DNA"/>
</dbReference>
<protein>
    <submittedName>
        <fullName evidence="1">Uncharacterized protein</fullName>
    </submittedName>
</protein>
<sequence>MRRRWVAWGSALPGAPVGATVWHGESRGATHAACHPPPDALPCTASPDIHLLGCNPGTCRAGRVERGR</sequence>
<name>A0A087SMD3_AUXPR</name>